<organism evidence="4 5">
    <name type="scientific">Sulfurimonas crateris</name>
    <dbReference type="NCBI Taxonomy" id="2574727"/>
    <lineage>
        <taxon>Bacteria</taxon>
        <taxon>Pseudomonadati</taxon>
        <taxon>Campylobacterota</taxon>
        <taxon>Epsilonproteobacteria</taxon>
        <taxon>Campylobacterales</taxon>
        <taxon>Sulfurimonadaceae</taxon>
        <taxon>Sulfurimonas</taxon>
    </lineage>
</organism>
<comment type="similarity">
    <text evidence="1">Belongs to the NAD(P)-dependent epimerase/dehydratase family. SDR39U1 subfamily.</text>
</comment>
<feature type="domain" description="DUF1731" evidence="3">
    <location>
        <begin position="242"/>
        <end position="288"/>
    </location>
</feature>
<dbReference type="InterPro" id="IPR001509">
    <property type="entry name" value="Epimerase_deHydtase"/>
</dbReference>
<protein>
    <submittedName>
        <fullName evidence="4">TIGR01777 family protein</fullName>
    </submittedName>
</protein>
<evidence type="ECO:0000313" key="4">
    <source>
        <dbReference type="EMBL" id="TKI68763.1"/>
    </source>
</evidence>
<dbReference type="RefSeq" id="WP_137014900.1">
    <property type="nucleotide sequence ID" value="NZ_SZPX01000007.1"/>
</dbReference>
<evidence type="ECO:0000313" key="5">
    <source>
        <dbReference type="Proteomes" id="UP000309561"/>
    </source>
</evidence>
<evidence type="ECO:0000259" key="3">
    <source>
        <dbReference type="Pfam" id="PF08338"/>
    </source>
</evidence>
<dbReference type="SUPFAM" id="SSF51735">
    <property type="entry name" value="NAD(P)-binding Rossmann-fold domains"/>
    <property type="match status" value="1"/>
</dbReference>
<proteinExistence type="inferred from homology"/>
<dbReference type="InterPro" id="IPR010099">
    <property type="entry name" value="SDR39U1"/>
</dbReference>
<dbReference type="Proteomes" id="UP000309561">
    <property type="component" value="Unassembled WGS sequence"/>
</dbReference>
<evidence type="ECO:0000259" key="2">
    <source>
        <dbReference type="Pfam" id="PF01370"/>
    </source>
</evidence>
<dbReference type="Pfam" id="PF01370">
    <property type="entry name" value="Epimerase"/>
    <property type="match status" value="1"/>
</dbReference>
<keyword evidence="5" id="KW-1185">Reference proteome</keyword>
<dbReference type="PANTHER" id="PTHR11092">
    <property type="entry name" value="SUGAR NUCLEOTIDE EPIMERASE RELATED"/>
    <property type="match status" value="1"/>
</dbReference>
<dbReference type="Gene3D" id="3.40.50.720">
    <property type="entry name" value="NAD(P)-binding Rossmann-like Domain"/>
    <property type="match status" value="1"/>
</dbReference>
<dbReference type="InterPro" id="IPR013549">
    <property type="entry name" value="DUF1731"/>
</dbReference>
<feature type="domain" description="NAD-dependent epimerase/dehydratase" evidence="2">
    <location>
        <begin position="9"/>
        <end position="207"/>
    </location>
</feature>
<dbReference type="AlphaFoldDB" id="A0A4V5TLR5"/>
<name>A0A4V5TLR5_9BACT</name>
<evidence type="ECO:0000256" key="1">
    <source>
        <dbReference type="ARBA" id="ARBA00009353"/>
    </source>
</evidence>
<dbReference type="InterPro" id="IPR036291">
    <property type="entry name" value="NAD(P)-bd_dom_sf"/>
</dbReference>
<accession>A0A4V5TLR5</accession>
<comment type="caution">
    <text evidence="4">The sequence shown here is derived from an EMBL/GenBank/DDBJ whole genome shotgun (WGS) entry which is preliminary data.</text>
</comment>
<dbReference type="EMBL" id="SZPX01000007">
    <property type="protein sequence ID" value="TKI68763.1"/>
    <property type="molecule type" value="Genomic_DNA"/>
</dbReference>
<dbReference type="PANTHER" id="PTHR11092:SF0">
    <property type="entry name" value="EPIMERASE FAMILY PROTEIN SDR39U1"/>
    <property type="match status" value="1"/>
</dbReference>
<dbReference type="Pfam" id="PF08338">
    <property type="entry name" value="DUF1731"/>
    <property type="match status" value="1"/>
</dbReference>
<dbReference type="NCBIfam" id="TIGR01777">
    <property type="entry name" value="yfcH"/>
    <property type="match status" value="1"/>
</dbReference>
<dbReference type="OrthoDB" id="5292533at2"/>
<gene>
    <name evidence="4" type="ORF">FCU45_10150</name>
</gene>
<sequence length="290" mass="32359">MAIGNRLKIVICGKSGLVGSKLEEFFNPEHNDIVGLRVREDSSVEGIAKQLEKCDVLINLSGTTILAPWSESYKKELRSSRIETTKKLVDAIAICKERPKLFLSASAVGIYKSNTPHNDDSQNYADDFLSALCLEWEAEAQKAKEFDVRVVEMRFGVIFSKEGGAMSKILPPFKMGVGGKLGDGEQMVSWIHIEDLLRAVEFIIRTPAIIGSVNFSAPYPLSNIEQTKILGKVLRRPTFFSVPAFLIKLIFGEGAHVVLDSKEVYPTKLKENGFEFHYEKFEDALREIVG</sequence>
<reference evidence="4 5" key="1">
    <citation type="submission" date="2019-04" db="EMBL/GenBank/DDBJ databases">
        <title>Sulfurimonas crateris sp. nov. a facultative anaerobic sulfur-oxidizing chemolithautotrophic bacterium isolated from a terrestrial mud vulcano.</title>
        <authorList>
            <person name="Ratnikova N.M."/>
            <person name="Slobodkin A.I."/>
            <person name="Merkel A.Y."/>
            <person name="Novikov A."/>
            <person name="Bonch-Osmolovskaya E.A."/>
            <person name="Slobodkina G.B."/>
        </authorList>
    </citation>
    <scope>NUCLEOTIDE SEQUENCE [LARGE SCALE GENOMIC DNA]</scope>
    <source>
        <strain evidence="4 5">SN118</strain>
    </source>
</reference>